<keyword evidence="1" id="KW-0479">Metal-binding</keyword>
<evidence type="ECO:0000313" key="3">
    <source>
        <dbReference type="EMBL" id="RKQ34171.1"/>
    </source>
</evidence>
<evidence type="ECO:0000313" key="4">
    <source>
        <dbReference type="Proteomes" id="UP000249516"/>
    </source>
</evidence>
<comment type="caution">
    <text evidence="3">The sequence shown here is derived from an EMBL/GenBank/DDBJ whole genome shotgun (WGS) entry which is preliminary data.</text>
</comment>
<keyword evidence="2" id="KW-0456">Lyase</keyword>
<protein>
    <recommendedName>
        <fullName evidence="5">Cobalamin biosynthesis protein CbiX</fullName>
    </recommendedName>
</protein>
<dbReference type="InterPro" id="IPR002762">
    <property type="entry name" value="CbiX-like"/>
</dbReference>
<dbReference type="PANTHER" id="PTHR33542:SF5">
    <property type="entry name" value="FERROCHELATASE CHE1"/>
    <property type="match status" value="1"/>
</dbReference>
<dbReference type="InterPro" id="IPR050963">
    <property type="entry name" value="Sirohydro_Cobaltochel/CbiX"/>
</dbReference>
<dbReference type="GO" id="GO:0016829">
    <property type="term" value="F:lyase activity"/>
    <property type="evidence" value="ECO:0007669"/>
    <property type="project" value="UniProtKB-KW"/>
</dbReference>
<dbReference type="AlphaFoldDB" id="A0A495A3Y0"/>
<sequence>MGRVSTSSETPPVLLACAHGTRDPRGQRAVAALVAAVRETLPHVRVVDTWVDVQEPDLDSRTAQHAAEDAVVVPLLLSAGYHVFVDMARAVEAAAGHRVAAALGPDRRLATVMARRLTEALAAAGGPALDAEDRVVMVAAGSSDARAGRDCRVVAGLLAAELGHPVTTAYLSAAHPTLQEAVAAARQDTADAAAAGRVLLVPYLLAPGYFHGRALAAGADVTAEPLLVHPGAVPPELVELVVEHYREASAAA</sequence>
<name>A0A495A3Y0_9MICC</name>
<gene>
    <name evidence="3" type="ORF">C1C97_010060</name>
</gene>
<dbReference type="OrthoDB" id="7345302at2"/>
<dbReference type="GO" id="GO:0046872">
    <property type="term" value="F:metal ion binding"/>
    <property type="evidence" value="ECO:0007669"/>
    <property type="project" value="UniProtKB-KW"/>
</dbReference>
<evidence type="ECO:0000256" key="1">
    <source>
        <dbReference type="ARBA" id="ARBA00022723"/>
    </source>
</evidence>
<dbReference type="CDD" id="cd03416">
    <property type="entry name" value="CbiX_SirB_N"/>
    <property type="match status" value="1"/>
</dbReference>
<organism evidence="3 4">
    <name type="scientific">Kocuria tytonis</name>
    <dbReference type="NCBI Taxonomy" id="2054280"/>
    <lineage>
        <taxon>Bacteria</taxon>
        <taxon>Bacillati</taxon>
        <taxon>Actinomycetota</taxon>
        <taxon>Actinomycetes</taxon>
        <taxon>Micrococcales</taxon>
        <taxon>Micrococcaceae</taxon>
        <taxon>Kocuria</taxon>
    </lineage>
</organism>
<dbReference type="Proteomes" id="UP000249516">
    <property type="component" value="Unassembled WGS sequence"/>
</dbReference>
<evidence type="ECO:0000256" key="2">
    <source>
        <dbReference type="ARBA" id="ARBA00023239"/>
    </source>
</evidence>
<reference evidence="3 4" key="1">
    <citation type="submission" date="2018-10" db="EMBL/GenBank/DDBJ databases">
        <title>Kocuria tytouropygialis sp. nov., isolated from the uropygial gland of an American barn owl (Tyto furcata).</title>
        <authorList>
            <person name="Braun M.S."/>
            <person name="Wang E."/>
            <person name="Zimmermann S."/>
            <person name="Wagner H."/>
            <person name="Wink M."/>
        </authorList>
    </citation>
    <scope>NUCLEOTIDE SEQUENCE [LARGE SCALE GENOMIC DNA]</scope>
    <source>
        <strain evidence="3 4">442</strain>
    </source>
</reference>
<accession>A0A495A3Y0</accession>
<keyword evidence="4" id="KW-1185">Reference proteome</keyword>
<dbReference type="Pfam" id="PF01903">
    <property type="entry name" value="CbiX"/>
    <property type="match status" value="2"/>
</dbReference>
<dbReference type="EMBL" id="PNJG02000003">
    <property type="protein sequence ID" value="RKQ34171.1"/>
    <property type="molecule type" value="Genomic_DNA"/>
</dbReference>
<dbReference type="Gene3D" id="3.40.50.1400">
    <property type="match status" value="2"/>
</dbReference>
<proteinExistence type="predicted"/>
<dbReference type="SUPFAM" id="SSF53800">
    <property type="entry name" value="Chelatase"/>
    <property type="match status" value="1"/>
</dbReference>
<dbReference type="PANTHER" id="PTHR33542">
    <property type="entry name" value="SIROHYDROCHLORIN FERROCHELATASE, CHLOROPLASTIC"/>
    <property type="match status" value="1"/>
</dbReference>
<evidence type="ECO:0008006" key="5">
    <source>
        <dbReference type="Google" id="ProtNLM"/>
    </source>
</evidence>
<dbReference type="RefSeq" id="WP_110919234.1">
    <property type="nucleotide sequence ID" value="NZ_PNJG02000003.1"/>
</dbReference>